<protein>
    <submittedName>
        <fullName evidence="1">Uncharacterized protein</fullName>
    </submittedName>
</protein>
<accession>A0A2T2NYH1</accession>
<name>A0A2T2NYH1_CORCC</name>
<dbReference type="EMBL" id="KZ678132">
    <property type="protein sequence ID" value="PSN70470.1"/>
    <property type="molecule type" value="Genomic_DNA"/>
</dbReference>
<organism evidence="1 2">
    <name type="scientific">Corynespora cassiicola Philippines</name>
    <dbReference type="NCBI Taxonomy" id="1448308"/>
    <lineage>
        <taxon>Eukaryota</taxon>
        <taxon>Fungi</taxon>
        <taxon>Dikarya</taxon>
        <taxon>Ascomycota</taxon>
        <taxon>Pezizomycotina</taxon>
        <taxon>Dothideomycetes</taxon>
        <taxon>Pleosporomycetidae</taxon>
        <taxon>Pleosporales</taxon>
        <taxon>Corynesporascaceae</taxon>
        <taxon>Corynespora</taxon>
    </lineage>
</organism>
<evidence type="ECO:0000313" key="2">
    <source>
        <dbReference type="Proteomes" id="UP000240883"/>
    </source>
</evidence>
<dbReference type="AlphaFoldDB" id="A0A2T2NYH1"/>
<gene>
    <name evidence="1" type="ORF">BS50DRAFT_674839</name>
</gene>
<dbReference type="Proteomes" id="UP000240883">
    <property type="component" value="Unassembled WGS sequence"/>
</dbReference>
<reference evidence="1 2" key="1">
    <citation type="journal article" date="2018" name="Front. Microbiol.">
        <title>Genome-Wide Analysis of Corynespora cassiicola Leaf Fall Disease Putative Effectors.</title>
        <authorList>
            <person name="Lopez D."/>
            <person name="Ribeiro S."/>
            <person name="Label P."/>
            <person name="Fumanal B."/>
            <person name="Venisse J.S."/>
            <person name="Kohler A."/>
            <person name="de Oliveira R.R."/>
            <person name="Labutti K."/>
            <person name="Lipzen A."/>
            <person name="Lail K."/>
            <person name="Bauer D."/>
            <person name="Ohm R.A."/>
            <person name="Barry K.W."/>
            <person name="Spatafora J."/>
            <person name="Grigoriev I.V."/>
            <person name="Martin F.M."/>
            <person name="Pujade-Renaud V."/>
        </authorList>
    </citation>
    <scope>NUCLEOTIDE SEQUENCE [LARGE SCALE GENOMIC DNA]</scope>
    <source>
        <strain evidence="1 2">Philippines</strain>
    </source>
</reference>
<keyword evidence="2" id="KW-1185">Reference proteome</keyword>
<evidence type="ECO:0000313" key="1">
    <source>
        <dbReference type="EMBL" id="PSN70470.1"/>
    </source>
</evidence>
<sequence length="62" mass="6937">MDNASISPTHFDHDPYISFLPPNIRTIWIKTHGASIKFGKPPPHIDPSKALFGLNGKTAYNY</sequence>
<proteinExistence type="predicted"/>